<protein>
    <submittedName>
        <fullName evidence="2">Glycerophosphodiester phosphodiesterase</fullName>
    </submittedName>
</protein>
<dbReference type="EMBL" id="CP034433">
    <property type="protein sequence ID" value="AZN36683.1"/>
    <property type="molecule type" value="Genomic_DNA"/>
</dbReference>
<evidence type="ECO:0000313" key="2">
    <source>
        <dbReference type="EMBL" id="AZN36683.1"/>
    </source>
</evidence>
<dbReference type="Gene3D" id="3.20.20.190">
    <property type="entry name" value="Phosphatidylinositol (PI) phosphodiesterase"/>
    <property type="match status" value="1"/>
</dbReference>
<dbReference type="InterPro" id="IPR030395">
    <property type="entry name" value="GP_PDE_dom"/>
</dbReference>
<dbReference type="Proteomes" id="UP000282438">
    <property type="component" value="Chromosome"/>
</dbReference>
<dbReference type="InterPro" id="IPR017946">
    <property type="entry name" value="PLC-like_Pdiesterase_TIM-brl"/>
</dbReference>
<feature type="domain" description="GP-PDE" evidence="1">
    <location>
        <begin position="22"/>
        <end position="240"/>
    </location>
</feature>
<sequence length="245" mass="27555">MKHASHPKIEIFIIFKSVTNSMLQLAHRGLHRTAPENTLAAFAQSLTVGFAGIETDVRLSADGEAVLYHDRNAPNGTAVATLSRSELSHLSGYIVPTLSEALDAFPDAYWNIEIKTPSVLPNCLAILQNYLHRRQLLISSFHHEVVLHVEKELRLDCAFLIAHRPAQLNELLLSAMPHPHLRTFIWDYEVLDLDLLNQSYTQGFNNFVYGPQTEQEHIICKAFPLQGIITDFPEFIGLTTGLVHQ</sequence>
<organism evidence="2 3">
    <name type="scientific">Iodobacter ciconiae</name>
    <dbReference type="NCBI Taxonomy" id="2496266"/>
    <lineage>
        <taxon>Bacteria</taxon>
        <taxon>Pseudomonadati</taxon>
        <taxon>Pseudomonadota</taxon>
        <taxon>Betaproteobacteria</taxon>
        <taxon>Neisseriales</taxon>
        <taxon>Chitinibacteraceae</taxon>
        <taxon>Iodobacter</taxon>
    </lineage>
</organism>
<name>A0A3S8ZT51_9NEIS</name>
<evidence type="ECO:0000313" key="3">
    <source>
        <dbReference type="Proteomes" id="UP000282438"/>
    </source>
</evidence>
<accession>A0A3S8ZT51</accession>
<keyword evidence="3" id="KW-1185">Reference proteome</keyword>
<dbReference type="Pfam" id="PF03009">
    <property type="entry name" value="GDPD"/>
    <property type="match status" value="1"/>
</dbReference>
<dbReference type="PANTHER" id="PTHR46211">
    <property type="entry name" value="GLYCEROPHOSPHORYL DIESTER PHOSPHODIESTERASE"/>
    <property type="match status" value="1"/>
</dbReference>
<dbReference type="PANTHER" id="PTHR46211:SF14">
    <property type="entry name" value="GLYCEROPHOSPHODIESTER PHOSPHODIESTERASE"/>
    <property type="match status" value="1"/>
</dbReference>
<proteinExistence type="predicted"/>
<evidence type="ECO:0000259" key="1">
    <source>
        <dbReference type="PROSITE" id="PS51704"/>
    </source>
</evidence>
<dbReference type="OrthoDB" id="9795622at2"/>
<dbReference type="SUPFAM" id="SSF51695">
    <property type="entry name" value="PLC-like phosphodiesterases"/>
    <property type="match status" value="1"/>
</dbReference>
<dbReference type="GO" id="GO:0008081">
    <property type="term" value="F:phosphoric diester hydrolase activity"/>
    <property type="evidence" value="ECO:0007669"/>
    <property type="project" value="InterPro"/>
</dbReference>
<dbReference type="KEGG" id="iod:EJO50_09385"/>
<gene>
    <name evidence="2" type="ORF">EJO50_09385</name>
</gene>
<dbReference type="GO" id="GO:0006629">
    <property type="term" value="P:lipid metabolic process"/>
    <property type="evidence" value="ECO:0007669"/>
    <property type="project" value="InterPro"/>
</dbReference>
<reference evidence="2 3" key="1">
    <citation type="submission" date="2018-12" db="EMBL/GenBank/DDBJ databases">
        <title>Complete genome sequence of Iodobacter sp. H11R3.</title>
        <authorList>
            <person name="Bae J.-W."/>
        </authorList>
    </citation>
    <scope>NUCLEOTIDE SEQUENCE [LARGE SCALE GENOMIC DNA]</scope>
    <source>
        <strain evidence="2 3">H11R3</strain>
    </source>
</reference>
<dbReference type="PROSITE" id="PS51704">
    <property type="entry name" value="GP_PDE"/>
    <property type="match status" value="1"/>
</dbReference>
<dbReference type="CDD" id="cd08556">
    <property type="entry name" value="GDPD"/>
    <property type="match status" value="1"/>
</dbReference>
<dbReference type="AlphaFoldDB" id="A0A3S8ZT51"/>